<sequence length="119" mass="13050">MSAIIEWVLEMKVQEGQAENVMPLLEEMVAATQADEPGALVYEYYMSADKSRCTVIERYADSAAAMVHLGNFGAKFAGRFLKVFAPDRLYVYGPADAKLRAAVAGMGAVHFDRAAGFHR</sequence>
<evidence type="ECO:0000313" key="3">
    <source>
        <dbReference type="Proteomes" id="UP000626220"/>
    </source>
</evidence>
<organism evidence="2 3">
    <name type="scientific">Seohaeicola zhoushanensis</name>
    <dbReference type="NCBI Taxonomy" id="1569283"/>
    <lineage>
        <taxon>Bacteria</taxon>
        <taxon>Pseudomonadati</taxon>
        <taxon>Pseudomonadota</taxon>
        <taxon>Alphaproteobacteria</taxon>
        <taxon>Rhodobacterales</taxon>
        <taxon>Roseobacteraceae</taxon>
        <taxon>Seohaeicola</taxon>
    </lineage>
</organism>
<accession>A0A8J3GSY3</accession>
<gene>
    <name evidence="2" type="ORF">GCM10017056_00570</name>
</gene>
<dbReference type="SUPFAM" id="SSF54909">
    <property type="entry name" value="Dimeric alpha+beta barrel"/>
    <property type="match status" value="1"/>
</dbReference>
<dbReference type="Gene3D" id="3.30.70.100">
    <property type="match status" value="1"/>
</dbReference>
<dbReference type="RefSeq" id="WP_189678029.1">
    <property type="nucleotide sequence ID" value="NZ_BNCJ01000001.1"/>
</dbReference>
<keyword evidence="3" id="KW-1185">Reference proteome</keyword>
<protein>
    <recommendedName>
        <fullName evidence="1">ABM domain-containing protein</fullName>
    </recommendedName>
</protein>
<dbReference type="InterPro" id="IPR007138">
    <property type="entry name" value="ABM_dom"/>
</dbReference>
<evidence type="ECO:0000259" key="1">
    <source>
        <dbReference type="Pfam" id="PF03992"/>
    </source>
</evidence>
<name>A0A8J3GSY3_9RHOB</name>
<proteinExistence type="predicted"/>
<dbReference type="EMBL" id="BNCJ01000001">
    <property type="protein sequence ID" value="GHF33067.1"/>
    <property type="molecule type" value="Genomic_DNA"/>
</dbReference>
<comment type="caution">
    <text evidence="2">The sequence shown here is derived from an EMBL/GenBank/DDBJ whole genome shotgun (WGS) entry which is preliminary data.</text>
</comment>
<dbReference type="Pfam" id="PF03992">
    <property type="entry name" value="ABM"/>
    <property type="match status" value="1"/>
</dbReference>
<evidence type="ECO:0000313" key="2">
    <source>
        <dbReference type="EMBL" id="GHF33067.1"/>
    </source>
</evidence>
<dbReference type="InterPro" id="IPR011008">
    <property type="entry name" value="Dimeric_a/b-barrel"/>
</dbReference>
<dbReference type="AlphaFoldDB" id="A0A8J3GSY3"/>
<dbReference type="Proteomes" id="UP000626220">
    <property type="component" value="Unassembled WGS sequence"/>
</dbReference>
<reference evidence="2" key="2">
    <citation type="submission" date="2020-09" db="EMBL/GenBank/DDBJ databases">
        <authorList>
            <person name="Sun Q."/>
            <person name="Kim S."/>
        </authorList>
    </citation>
    <scope>NUCLEOTIDE SEQUENCE</scope>
    <source>
        <strain evidence="2">KCTC 42650</strain>
    </source>
</reference>
<reference evidence="2" key="1">
    <citation type="journal article" date="2014" name="Int. J. Syst. Evol. Microbiol.">
        <title>Complete genome sequence of Corynebacterium casei LMG S-19264T (=DSM 44701T), isolated from a smear-ripened cheese.</title>
        <authorList>
            <consortium name="US DOE Joint Genome Institute (JGI-PGF)"/>
            <person name="Walter F."/>
            <person name="Albersmeier A."/>
            <person name="Kalinowski J."/>
            <person name="Ruckert C."/>
        </authorList>
    </citation>
    <scope>NUCLEOTIDE SEQUENCE</scope>
    <source>
        <strain evidence="2">KCTC 42650</strain>
    </source>
</reference>
<feature type="domain" description="ABM" evidence="1">
    <location>
        <begin position="8"/>
        <end position="70"/>
    </location>
</feature>